<evidence type="ECO:0008006" key="3">
    <source>
        <dbReference type="Google" id="ProtNLM"/>
    </source>
</evidence>
<keyword evidence="1" id="KW-0472">Membrane</keyword>
<reference evidence="2" key="1">
    <citation type="submission" date="2018-05" db="EMBL/GenBank/DDBJ databases">
        <authorList>
            <person name="Lanie J.A."/>
            <person name="Ng W.-L."/>
            <person name="Kazmierczak K.M."/>
            <person name="Andrzejewski T.M."/>
            <person name="Davidsen T.M."/>
            <person name="Wayne K.J."/>
            <person name="Tettelin H."/>
            <person name="Glass J.I."/>
            <person name="Rusch D."/>
            <person name="Podicherti R."/>
            <person name="Tsui H.-C.T."/>
            <person name="Winkler M.E."/>
        </authorList>
    </citation>
    <scope>NUCLEOTIDE SEQUENCE</scope>
</reference>
<keyword evidence="1" id="KW-0812">Transmembrane</keyword>
<evidence type="ECO:0000313" key="2">
    <source>
        <dbReference type="EMBL" id="SVD07635.1"/>
    </source>
</evidence>
<protein>
    <recommendedName>
        <fullName evidence="3">LPS export ABC transporter periplasmic protein LptC</fullName>
    </recommendedName>
</protein>
<feature type="transmembrane region" description="Helical" evidence="1">
    <location>
        <begin position="6"/>
        <end position="27"/>
    </location>
</feature>
<organism evidence="2">
    <name type="scientific">marine metagenome</name>
    <dbReference type="NCBI Taxonomy" id="408172"/>
    <lineage>
        <taxon>unclassified sequences</taxon>
        <taxon>metagenomes</taxon>
        <taxon>ecological metagenomes</taxon>
    </lineage>
</organism>
<keyword evidence="1" id="KW-1133">Transmembrane helix</keyword>
<accession>A0A382SDW1</accession>
<name>A0A382SDW1_9ZZZZ</name>
<sequence length="155" mass="18046">MQIKTIVQFFLIISIVIISILFFYNYLGEEKKIEGSNYEKKFDIELKSTDKSINLLENLEYKTIDEDGNGYLLKAKYGEILIDRQNTLLLKEVDGQINLKDKSTIYITSKYANYNKNNFDTNFFTNVVVVYEDSIAKSDNFDIFFSNNGATMYNN</sequence>
<dbReference type="EMBL" id="UINC01128097">
    <property type="protein sequence ID" value="SVD07635.1"/>
    <property type="molecule type" value="Genomic_DNA"/>
</dbReference>
<gene>
    <name evidence="2" type="ORF">METZ01_LOCUS360489</name>
</gene>
<evidence type="ECO:0000256" key="1">
    <source>
        <dbReference type="SAM" id="Phobius"/>
    </source>
</evidence>
<dbReference type="AlphaFoldDB" id="A0A382SDW1"/>
<proteinExistence type="predicted"/>
<feature type="non-terminal residue" evidence="2">
    <location>
        <position position="155"/>
    </location>
</feature>